<keyword evidence="2" id="KW-0449">Lipoprotein</keyword>
<feature type="compositionally biased region" description="Low complexity" evidence="1">
    <location>
        <begin position="73"/>
        <end position="88"/>
    </location>
</feature>
<dbReference type="KEGG" id="sve:SVEN_4417"/>
<dbReference type="EMBL" id="FR845719">
    <property type="protein sequence ID" value="CCA57703.1"/>
    <property type="molecule type" value="Genomic_DNA"/>
</dbReference>
<dbReference type="PATRIC" id="fig|953739.5.peg.6920"/>
<dbReference type="AlphaFoldDB" id="F2RJW9"/>
<evidence type="ECO:0000256" key="1">
    <source>
        <dbReference type="SAM" id="MobiDB-lite"/>
    </source>
</evidence>
<keyword evidence="3" id="KW-1185">Reference proteome</keyword>
<proteinExistence type="predicted"/>
<accession>F2RJW9</accession>
<dbReference type="STRING" id="953739.SVEN_4417"/>
<dbReference type="eggNOG" id="ENOG5031XVF">
    <property type="taxonomic scope" value="Bacteria"/>
</dbReference>
<protein>
    <submittedName>
        <fullName evidence="2">Lipoprotein</fullName>
    </submittedName>
</protein>
<reference evidence="2 3" key="1">
    <citation type="journal article" date="2011" name="BMC Genomics">
        <title>Genome-wide analysis of the role of GlnR in Streptomyces venezuelae provides new insights into global nitrogen regulation in actinomycetes.</title>
        <authorList>
            <person name="Pullan S.T."/>
            <person name="Bibb M.J."/>
            <person name="Merrick M."/>
        </authorList>
    </citation>
    <scope>NUCLEOTIDE SEQUENCE [LARGE SCALE GENOMIC DNA]</scope>
    <source>
        <strain evidence="2">ATCC 10712</strain>
    </source>
</reference>
<sequence length="291" mass="29402">MRPRGGLDGLFHDFARGEPPFRAVWNSKRNSEPVQMRTSMRSAVVAATAVSLALLVTACGGGEKGGDKGDKGGSAAPSASATTSAPPAKALSAAELDELIVETADLKGHQVTKAGSGDVVPAAQVTADKAACAPIAHAMSFISPGSPAASAQRKVMQEPKKDASASPEDALLGGLSAMVTAVTLGSYDGQGAQEAFASVKKAGTECADGFQVVHLKEKTKVAKVAPEAVTAGEEAVAFTVTSEMEGEPFVSKLVVFRKGNTLASFSTISLVPGGVKALPQAVVDAQAAKLG</sequence>
<evidence type="ECO:0000313" key="3">
    <source>
        <dbReference type="Proteomes" id="UP000006854"/>
    </source>
</evidence>
<feature type="region of interest" description="Disordered" evidence="1">
    <location>
        <begin position="63"/>
        <end position="88"/>
    </location>
</feature>
<evidence type="ECO:0000313" key="2">
    <source>
        <dbReference type="EMBL" id="CCA57703.1"/>
    </source>
</evidence>
<organism evidence="2 3">
    <name type="scientific">Streptomyces venezuelae (strain ATCC 10712 / CBS 650.69 / DSM 40230 / JCM 4526 / NBRC 13096 / PD 04745)</name>
    <dbReference type="NCBI Taxonomy" id="953739"/>
    <lineage>
        <taxon>Bacteria</taxon>
        <taxon>Bacillati</taxon>
        <taxon>Actinomycetota</taxon>
        <taxon>Actinomycetes</taxon>
        <taxon>Kitasatosporales</taxon>
        <taxon>Streptomycetaceae</taxon>
        <taxon>Streptomyces</taxon>
    </lineage>
</organism>
<dbReference type="Proteomes" id="UP000006854">
    <property type="component" value="Chromosome"/>
</dbReference>
<name>F2RJW9_STRVP</name>
<dbReference type="HOGENOM" id="CLU_088952_1_0_11"/>
<gene>
    <name evidence="2" type="ordered locus">SVEN_4417</name>
</gene>